<organism evidence="1 2">
    <name type="scientific">Iodobacter arcticus</name>
    <dbReference type="NCBI Taxonomy" id="590593"/>
    <lineage>
        <taxon>Bacteria</taxon>
        <taxon>Pseudomonadati</taxon>
        <taxon>Pseudomonadota</taxon>
        <taxon>Betaproteobacteria</taxon>
        <taxon>Neisseriales</taxon>
        <taxon>Chitinibacteraceae</taxon>
        <taxon>Iodobacter</taxon>
    </lineage>
</organism>
<keyword evidence="2" id="KW-1185">Reference proteome</keyword>
<accession>A0ABW2R1J1</accession>
<comment type="caution">
    <text evidence="1">The sequence shown here is derived from an EMBL/GenBank/DDBJ whole genome shotgun (WGS) entry which is preliminary data.</text>
</comment>
<sequence length="153" mass="17282">MSSQNSAVSASLRSLVLMQKGQVLRTAKDVAHLELISLGVREGGELHSFFTEFQIGFFRSQTSDEELSDICEPTPEIATGTSFVHDVWVLPQEFICITSVQGEGCYLYSNITEAVYDFSLADRVSFIENPQPRWGSFFEFMHWYLAPDVENAR</sequence>
<dbReference type="Proteomes" id="UP001596473">
    <property type="component" value="Unassembled WGS sequence"/>
</dbReference>
<dbReference type="EMBL" id="JBHTBQ010000044">
    <property type="protein sequence ID" value="MFC7421788.1"/>
    <property type="molecule type" value="Genomic_DNA"/>
</dbReference>
<gene>
    <name evidence="1" type="ORF">ACFQNF_18165</name>
</gene>
<proteinExistence type="predicted"/>
<evidence type="ECO:0008006" key="3">
    <source>
        <dbReference type="Google" id="ProtNLM"/>
    </source>
</evidence>
<reference evidence="2" key="1">
    <citation type="journal article" date="2019" name="Int. J. Syst. Evol. Microbiol.">
        <title>The Global Catalogue of Microorganisms (GCM) 10K type strain sequencing project: providing services to taxonomists for standard genome sequencing and annotation.</title>
        <authorList>
            <consortium name="The Broad Institute Genomics Platform"/>
            <consortium name="The Broad Institute Genome Sequencing Center for Infectious Disease"/>
            <person name="Wu L."/>
            <person name="Ma J."/>
        </authorList>
    </citation>
    <scope>NUCLEOTIDE SEQUENCE [LARGE SCALE GENOMIC DNA]</scope>
    <source>
        <strain evidence="2">CCUG 62945</strain>
    </source>
</reference>
<evidence type="ECO:0000313" key="1">
    <source>
        <dbReference type="EMBL" id="MFC7421788.1"/>
    </source>
</evidence>
<evidence type="ECO:0000313" key="2">
    <source>
        <dbReference type="Proteomes" id="UP001596473"/>
    </source>
</evidence>
<name>A0ABW2R1J1_9NEIS</name>
<protein>
    <recommendedName>
        <fullName evidence="3">Knr4/Smi1-like domain-containing protein</fullName>
    </recommendedName>
</protein>